<dbReference type="GO" id="GO:0032549">
    <property type="term" value="F:ribonucleoside binding"/>
    <property type="evidence" value="ECO:0007669"/>
    <property type="project" value="InterPro"/>
</dbReference>
<keyword evidence="5" id="KW-0548">Nucleotidyltransferase</keyword>
<evidence type="ECO:0000256" key="3">
    <source>
        <dbReference type="ARBA" id="ARBA00022478"/>
    </source>
</evidence>
<protein>
    <recommendedName>
        <fullName evidence="2">DNA-directed RNA polymerase</fullName>
        <ecNumber evidence="2">2.7.7.6</ecNumber>
    </recommendedName>
</protein>
<dbReference type="InterPro" id="IPR007645">
    <property type="entry name" value="RNA_pol_Rpb2_3"/>
</dbReference>
<dbReference type="EMBL" id="MN738936">
    <property type="protein sequence ID" value="QHT32372.1"/>
    <property type="molecule type" value="Genomic_DNA"/>
</dbReference>
<evidence type="ECO:0000259" key="9">
    <source>
        <dbReference type="Pfam" id="PF00562"/>
    </source>
</evidence>
<feature type="domain" description="RNA polymerase Rpb2" evidence="14">
    <location>
        <begin position="579"/>
        <end position="637"/>
    </location>
</feature>
<evidence type="ECO:0000259" key="13">
    <source>
        <dbReference type="Pfam" id="PF04565"/>
    </source>
</evidence>
<evidence type="ECO:0000256" key="2">
    <source>
        <dbReference type="ARBA" id="ARBA00012418"/>
    </source>
</evidence>
<dbReference type="GO" id="GO:0046872">
    <property type="term" value="F:metal ion binding"/>
    <property type="evidence" value="ECO:0007669"/>
    <property type="project" value="UniProtKB-KW"/>
</dbReference>
<feature type="domain" description="RNA polymerase Rpb2" evidence="13">
    <location>
        <begin position="474"/>
        <end position="538"/>
    </location>
</feature>
<dbReference type="Pfam" id="PF04566">
    <property type="entry name" value="RNA_pol_Rpb2_4"/>
    <property type="match status" value="1"/>
</dbReference>
<dbReference type="InterPro" id="IPR007641">
    <property type="entry name" value="RNA_pol_Rpb2_7"/>
</dbReference>
<dbReference type="Pfam" id="PF04563">
    <property type="entry name" value="RNA_pol_Rpb2_1"/>
    <property type="match status" value="1"/>
</dbReference>
<comment type="similarity">
    <text evidence="1">Belongs to the RNA polymerase beta chain family.</text>
</comment>
<evidence type="ECO:0000256" key="6">
    <source>
        <dbReference type="ARBA" id="ARBA00022723"/>
    </source>
</evidence>
<dbReference type="GO" id="GO:0000428">
    <property type="term" value="C:DNA-directed RNA polymerase complex"/>
    <property type="evidence" value="ECO:0007669"/>
    <property type="project" value="UniProtKB-KW"/>
</dbReference>
<feature type="domain" description="DNA-directed RNA polymerase subunit 2 hybrid-binding" evidence="9">
    <location>
        <begin position="734"/>
        <end position="1101"/>
    </location>
</feature>
<evidence type="ECO:0000259" key="12">
    <source>
        <dbReference type="Pfam" id="PF04563"/>
    </source>
</evidence>
<sequence>MTMTTDELHFKIIDMYFKENSLVDHQISSCNTFYDKDIKKVFGDLNPLTYYSEFNEKIKKHKYNVELFFGGKTGQYIYYGKPVVYDSEHTHYLFPNEARLRNMTYGITIHYDVEIEFTIYNNDFTKKEVIRKMMPERMPGAMPGTKDEHYFLGIFPIMLQSKLCILNNLPKETRYTMGECRHDYGGYFIIDGKEKVLIPQEKFGNNMIYIREVNDNIHDYSVEVRSVSEDISKPQRTFAIRRVAPSSTYTNGQIMVFIPNVRKSVPLFIVFRALGIISDKDICKMIVHDLDKYESYVKTLIPCVHDAGGIFNQMNALEYIGSFTKVKTIKESYNILINYLLPHVGEMNFRTKALYIGHMIFEMLKVIHNDQPVTDRDSFKYKRVDNTGYLMKELFLEYANIMYISIYQSIDKELFYNKSLYIDEGEVKEQNYQFINLFNSKHFIEERYIENGFKKAFKGNWGAKSHTKRLGVLQTINRLSYNSFMSHLRKINLDIDSAAKVVKPHMLHGSQWGVIDPSDTPDGGSIGFHKHMAIMCKITGHISVYEVIEWFRKNIEQDDIRIHFLEECDHNDMSLYTKIFINGLWLGMVQDAYKLKKVFREARLMGIIPSLISFSYDTGANKIDVYSDEGRLTRPLLYFGETGTISYNNVEENIGKIKWKQYINGLLDLDDEFHPKDILTKHKGLEKKKAILEYIDTSEAETLYITTTLENAKVGHSYTHCEIHPSLMFGILGNQIIFPEHNQLPRNNFSCGHAKQAVSLYHSNFLNRIDKMGVILNYGQKPIARSRYLNYLHEEQHPYGENAIVAIMCHTGYNVEDSILINESAVKRGLFNTTYYNMYETYEETNVGESSTNSEKRVANVLDYNLQRTKPGYNYNELDKNGMIKENTMVDDKTVLIGKINYPKNDPTNVTDESIFPKKGQLGYVDKTYITENDEGRRIAKVRIREERKPAVGDKFASRAGQKGTIGLLIAEENMPFTKDGIRPDLIINPHAIPSRMTIGHLIESIFSKLGCVKGCGVDSTAFLNKGPKHKIIGEMLNNFDYHSSGNELLYNGMTGEQIEANIFFGPTYYLRLKHMVKDKINYRAKGPRTLLTRQTNHGRANDGGLRIGEMERDGVIAHGMSTFLYDSLMTRGDTYKVAVCNHSGTLAIYNKETHHFYSPMVDGPIKYDSIDKNTFVPQLITKYGKEFSIIEIPYSFKLLIHELTSMNVQMRLITSDNIEQLTKLGERQIAEETSGPKEVKVVKNSKSNKKVVKIKENEETEKDENNVGKIKLTNYLEKTKGENNEDSPNYVQRDSPHSIYVPDTNSPPFSLGNVESLIGLREREQTLTEHLKTVKNDLTNNNFDKLDELIEIEQKIKNKETEEVGKEGMDLTKVDGNIKVVKI</sequence>
<evidence type="ECO:0000259" key="14">
    <source>
        <dbReference type="Pfam" id="PF04566"/>
    </source>
</evidence>
<dbReference type="GO" id="GO:0003899">
    <property type="term" value="F:DNA-directed RNA polymerase activity"/>
    <property type="evidence" value="ECO:0007669"/>
    <property type="project" value="UniProtKB-EC"/>
</dbReference>
<dbReference type="Gene3D" id="2.40.50.150">
    <property type="match status" value="1"/>
</dbReference>
<dbReference type="SUPFAM" id="SSF64484">
    <property type="entry name" value="beta and beta-prime subunits of DNA dependent RNA-polymerase"/>
    <property type="match status" value="1"/>
</dbReference>
<dbReference type="InterPro" id="IPR037033">
    <property type="entry name" value="DNA-dir_RNAP_su2_hyb_sf"/>
</dbReference>
<evidence type="ECO:0000259" key="10">
    <source>
        <dbReference type="Pfam" id="PF04560"/>
    </source>
</evidence>
<evidence type="ECO:0000259" key="11">
    <source>
        <dbReference type="Pfam" id="PF04561"/>
    </source>
</evidence>
<dbReference type="InterPro" id="IPR007644">
    <property type="entry name" value="RNA_pol_bsu_protrusion"/>
</dbReference>
<accession>A0A6C0EUE5</accession>
<dbReference type="EC" id="2.7.7.6" evidence="2"/>
<dbReference type="InterPro" id="IPR014724">
    <property type="entry name" value="RNA_pol_RPB2_OB-fold"/>
</dbReference>
<dbReference type="CDD" id="cd00653">
    <property type="entry name" value="RNA_pol_B_RPB2"/>
    <property type="match status" value="1"/>
</dbReference>
<keyword evidence="7" id="KW-0862">Zinc</keyword>
<dbReference type="GO" id="GO:0003677">
    <property type="term" value="F:DNA binding"/>
    <property type="evidence" value="ECO:0007669"/>
    <property type="project" value="InterPro"/>
</dbReference>
<dbReference type="PROSITE" id="PS01166">
    <property type="entry name" value="RNA_POL_BETA"/>
    <property type="match status" value="1"/>
</dbReference>
<dbReference type="PANTHER" id="PTHR20856">
    <property type="entry name" value="DNA-DIRECTED RNA POLYMERASE I SUBUNIT 2"/>
    <property type="match status" value="1"/>
</dbReference>
<keyword evidence="8" id="KW-0804">Transcription</keyword>
<evidence type="ECO:0000256" key="7">
    <source>
        <dbReference type="ARBA" id="ARBA00022833"/>
    </source>
</evidence>
<evidence type="ECO:0000256" key="1">
    <source>
        <dbReference type="ARBA" id="ARBA00006835"/>
    </source>
</evidence>
<evidence type="ECO:0000256" key="8">
    <source>
        <dbReference type="ARBA" id="ARBA00023163"/>
    </source>
</evidence>
<keyword evidence="6" id="KW-0479">Metal-binding</keyword>
<feature type="domain" description="RNA polymerase Rpb2" evidence="10">
    <location>
        <begin position="1104"/>
        <end position="1215"/>
    </location>
</feature>
<name>A0A6C0EUE5_9ZZZZ</name>
<evidence type="ECO:0000313" key="15">
    <source>
        <dbReference type="EMBL" id="QHT32372.1"/>
    </source>
</evidence>
<dbReference type="InterPro" id="IPR015712">
    <property type="entry name" value="DNA-dir_RNA_pol_su2"/>
</dbReference>
<dbReference type="GO" id="GO:0006351">
    <property type="term" value="P:DNA-templated transcription"/>
    <property type="evidence" value="ECO:0007669"/>
    <property type="project" value="InterPro"/>
</dbReference>
<dbReference type="InterPro" id="IPR007642">
    <property type="entry name" value="RNA_pol_Rpb2_2"/>
</dbReference>
<feature type="domain" description="RNA polymerase beta subunit protrusion" evidence="12">
    <location>
        <begin position="22"/>
        <end position="419"/>
    </location>
</feature>
<dbReference type="InterPro" id="IPR007121">
    <property type="entry name" value="RNA_pol_bsu_CS"/>
</dbReference>
<dbReference type="Gene3D" id="3.90.1100.10">
    <property type="match status" value="2"/>
</dbReference>
<reference evidence="15" key="1">
    <citation type="journal article" date="2020" name="Nature">
        <title>Giant virus diversity and host interactions through global metagenomics.</title>
        <authorList>
            <person name="Schulz F."/>
            <person name="Roux S."/>
            <person name="Paez-Espino D."/>
            <person name="Jungbluth S."/>
            <person name="Walsh D.A."/>
            <person name="Denef V.J."/>
            <person name="McMahon K.D."/>
            <person name="Konstantinidis K.T."/>
            <person name="Eloe-Fadrosh E.A."/>
            <person name="Kyrpides N.C."/>
            <person name="Woyke T."/>
        </authorList>
    </citation>
    <scope>NUCLEOTIDE SEQUENCE</scope>
    <source>
        <strain evidence="15">GVMAG-M-3300009159-65</strain>
    </source>
</reference>
<evidence type="ECO:0000256" key="5">
    <source>
        <dbReference type="ARBA" id="ARBA00022695"/>
    </source>
</evidence>
<dbReference type="Pfam" id="PF00562">
    <property type="entry name" value="RNA_pol_Rpb2_6"/>
    <property type="match status" value="1"/>
</dbReference>
<feature type="domain" description="RNA polymerase Rpb2" evidence="11">
    <location>
        <begin position="251"/>
        <end position="385"/>
    </location>
</feature>
<evidence type="ECO:0000256" key="4">
    <source>
        <dbReference type="ARBA" id="ARBA00022679"/>
    </source>
</evidence>
<dbReference type="Gene3D" id="3.90.1800.10">
    <property type="entry name" value="RNA polymerase alpha subunit dimerisation domain"/>
    <property type="match status" value="1"/>
</dbReference>
<dbReference type="Gene3D" id="2.40.270.10">
    <property type="entry name" value="DNA-directed RNA polymerase, subunit 2, domain 6"/>
    <property type="match status" value="1"/>
</dbReference>
<keyword evidence="4" id="KW-0808">Transferase</keyword>
<dbReference type="InterPro" id="IPR007120">
    <property type="entry name" value="DNA-dir_RNAP_su2_dom"/>
</dbReference>
<keyword evidence="3" id="KW-0240">DNA-directed RNA polymerase</keyword>
<dbReference type="InterPro" id="IPR007646">
    <property type="entry name" value="RNA_pol_Rpb2_4"/>
</dbReference>
<dbReference type="Pfam" id="PF04560">
    <property type="entry name" value="RNA_pol_Rpb2_7"/>
    <property type="match status" value="1"/>
</dbReference>
<dbReference type="Pfam" id="PF04561">
    <property type="entry name" value="RNA_pol_Rpb2_2"/>
    <property type="match status" value="1"/>
</dbReference>
<organism evidence="15">
    <name type="scientific">viral metagenome</name>
    <dbReference type="NCBI Taxonomy" id="1070528"/>
    <lineage>
        <taxon>unclassified sequences</taxon>
        <taxon>metagenomes</taxon>
        <taxon>organismal metagenomes</taxon>
    </lineage>
</organism>
<dbReference type="Pfam" id="PF04565">
    <property type="entry name" value="RNA_pol_Rpb2_3"/>
    <property type="match status" value="1"/>
</dbReference>
<proteinExistence type="inferred from homology"/>